<feature type="domain" description="HTH iclR-type" evidence="4">
    <location>
        <begin position="2"/>
        <end position="63"/>
    </location>
</feature>
<evidence type="ECO:0000256" key="2">
    <source>
        <dbReference type="ARBA" id="ARBA00023125"/>
    </source>
</evidence>
<dbReference type="InterPro" id="IPR036390">
    <property type="entry name" value="WH_DNA-bd_sf"/>
</dbReference>
<dbReference type="Pfam" id="PF09339">
    <property type="entry name" value="HTH_IclR"/>
    <property type="match status" value="1"/>
</dbReference>
<dbReference type="PROSITE" id="PS51077">
    <property type="entry name" value="HTH_ICLR"/>
    <property type="match status" value="1"/>
</dbReference>
<dbReference type="SUPFAM" id="SSF46785">
    <property type="entry name" value="Winged helix' DNA-binding domain"/>
    <property type="match status" value="1"/>
</dbReference>
<evidence type="ECO:0000259" key="4">
    <source>
        <dbReference type="PROSITE" id="PS51077"/>
    </source>
</evidence>
<evidence type="ECO:0000313" key="7">
    <source>
        <dbReference type="Proteomes" id="UP001219037"/>
    </source>
</evidence>
<dbReference type="PANTHER" id="PTHR30136:SF35">
    <property type="entry name" value="HTH-TYPE TRANSCRIPTIONAL REGULATOR RV1719"/>
    <property type="match status" value="1"/>
</dbReference>
<evidence type="ECO:0000259" key="5">
    <source>
        <dbReference type="PROSITE" id="PS51078"/>
    </source>
</evidence>
<organism evidence="6 7">
    <name type="scientific">Citricoccus muralis</name>
    <dbReference type="NCBI Taxonomy" id="169134"/>
    <lineage>
        <taxon>Bacteria</taxon>
        <taxon>Bacillati</taxon>
        <taxon>Actinomycetota</taxon>
        <taxon>Actinomycetes</taxon>
        <taxon>Micrococcales</taxon>
        <taxon>Micrococcaceae</taxon>
        <taxon>Citricoccus</taxon>
    </lineage>
</organism>
<dbReference type="SMART" id="SM00346">
    <property type="entry name" value="HTH_ICLR"/>
    <property type="match status" value="1"/>
</dbReference>
<evidence type="ECO:0000256" key="3">
    <source>
        <dbReference type="ARBA" id="ARBA00023163"/>
    </source>
</evidence>
<dbReference type="PROSITE" id="PS51078">
    <property type="entry name" value="ICLR_ED"/>
    <property type="match status" value="1"/>
</dbReference>
<evidence type="ECO:0000256" key="1">
    <source>
        <dbReference type="ARBA" id="ARBA00023015"/>
    </source>
</evidence>
<dbReference type="Gene3D" id="3.30.450.40">
    <property type="match status" value="1"/>
</dbReference>
<sequence length="252" mass="27566">MLQTAERTLHTVKLVATRGHITLTQLAHELDISPSMAHRILSTCVAQGFLSQSGRGTAYGVGSALRQLAINVDRGTDLTATLEPTLRKAARKLLETCHLMVLEGTDIRFILSVEGSHLVRISRPIRRTTPAHATAGGRAILAALPEAELRRRFSNHDWSGAPHSHVQNLEELEAELARVRRRTFALQVGEAQSGVAAVALPVHDWSANVVAAASVTVPYQRMAQPTDAHSLIEQLRPFVARMEELLRPSNIL</sequence>
<dbReference type="InterPro" id="IPR005471">
    <property type="entry name" value="Tscrpt_reg_IclR_N"/>
</dbReference>
<proteinExistence type="predicted"/>
<dbReference type="EMBL" id="CP121252">
    <property type="protein sequence ID" value="WFP17034.1"/>
    <property type="molecule type" value="Genomic_DNA"/>
</dbReference>
<dbReference type="PANTHER" id="PTHR30136">
    <property type="entry name" value="HELIX-TURN-HELIX TRANSCRIPTIONAL REGULATOR, ICLR FAMILY"/>
    <property type="match status" value="1"/>
</dbReference>
<dbReference type="RefSeq" id="WP_278158270.1">
    <property type="nucleotide sequence ID" value="NZ_CP121252.1"/>
</dbReference>
<dbReference type="Proteomes" id="UP001219037">
    <property type="component" value="Chromosome"/>
</dbReference>
<dbReference type="InterPro" id="IPR036388">
    <property type="entry name" value="WH-like_DNA-bd_sf"/>
</dbReference>
<name>A0ABY8H7A7_9MICC</name>
<keyword evidence="1" id="KW-0805">Transcription regulation</keyword>
<gene>
    <name evidence="6" type="ORF">P8192_02605</name>
</gene>
<evidence type="ECO:0000313" key="6">
    <source>
        <dbReference type="EMBL" id="WFP17034.1"/>
    </source>
</evidence>
<dbReference type="InterPro" id="IPR050707">
    <property type="entry name" value="HTH_MetabolicPath_Reg"/>
</dbReference>
<keyword evidence="3" id="KW-0804">Transcription</keyword>
<dbReference type="Gene3D" id="1.10.10.10">
    <property type="entry name" value="Winged helix-like DNA-binding domain superfamily/Winged helix DNA-binding domain"/>
    <property type="match status" value="1"/>
</dbReference>
<dbReference type="SUPFAM" id="SSF55781">
    <property type="entry name" value="GAF domain-like"/>
    <property type="match status" value="1"/>
</dbReference>
<reference evidence="6 7" key="1">
    <citation type="submission" date="2023-04" db="EMBL/GenBank/DDBJ databases">
        <title>Funneling lignin-derived compounds into biodiesel using alkali-halophilic Citricoccus sp. P2.</title>
        <authorList>
            <person name="Luo C.-B."/>
        </authorList>
    </citation>
    <scope>NUCLEOTIDE SEQUENCE [LARGE SCALE GENOMIC DNA]</scope>
    <source>
        <strain evidence="6 7">P2</strain>
    </source>
</reference>
<keyword evidence="2" id="KW-0238">DNA-binding</keyword>
<dbReference type="InterPro" id="IPR029016">
    <property type="entry name" value="GAF-like_dom_sf"/>
</dbReference>
<dbReference type="Pfam" id="PF01614">
    <property type="entry name" value="IclR_C"/>
    <property type="match status" value="1"/>
</dbReference>
<protein>
    <submittedName>
        <fullName evidence="6">IclR family transcriptional regulator</fullName>
    </submittedName>
</protein>
<keyword evidence="7" id="KW-1185">Reference proteome</keyword>
<dbReference type="InterPro" id="IPR014757">
    <property type="entry name" value="Tscrpt_reg_IclR_C"/>
</dbReference>
<feature type="domain" description="IclR-ED" evidence="5">
    <location>
        <begin position="64"/>
        <end position="248"/>
    </location>
</feature>
<accession>A0ABY8H7A7</accession>